<feature type="region of interest" description="Disordered" evidence="1">
    <location>
        <begin position="26"/>
        <end position="73"/>
    </location>
</feature>
<feature type="non-terminal residue" evidence="2">
    <location>
        <position position="1"/>
    </location>
</feature>
<proteinExistence type="predicted"/>
<gene>
    <name evidence="2" type="ORF">OSTQU699_LOCUS2730</name>
</gene>
<dbReference type="Proteomes" id="UP000708148">
    <property type="component" value="Unassembled WGS sequence"/>
</dbReference>
<comment type="caution">
    <text evidence="2">The sequence shown here is derived from an EMBL/GenBank/DDBJ whole genome shotgun (WGS) entry which is preliminary data.</text>
</comment>
<feature type="compositionally biased region" description="Polar residues" evidence="1">
    <location>
        <begin position="101"/>
        <end position="112"/>
    </location>
</feature>
<feature type="region of interest" description="Disordered" evidence="1">
    <location>
        <begin position="101"/>
        <end position="133"/>
    </location>
</feature>
<accession>A0A8S1J1E2</accession>
<dbReference type="AlphaFoldDB" id="A0A8S1J1E2"/>
<reference evidence="2" key="1">
    <citation type="submission" date="2020-12" db="EMBL/GenBank/DDBJ databases">
        <authorList>
            <person name="Iha C."/>
        </authorList>
    </citation>
    <scope>NUCLEOTIDE SEQUENCE</scope>
</reference>
<keyword evidence="3" id="KW-1185">Reference proteome</keyword>
<name>A0A8S1J1E2_9CHLO</name>
<organism evidence="2 3">
    <name type="scientific">Ostreobium quekettii</name>
    <dbReference type="NCBI Taxonomy" id="121088"/>
    <lineage>
        <taxon>Eukaryota</taxon>
        <taxon>Viridiplantae</taxon>
        <taxon>Chlorophyta</taxon>
        <taxon>core chlorophytes</taxon>
        <taxon>Ulvophyceae</taxon>
        <taxon>TCBD clade</taxon>
        <taxon>Bryopsidales</taxon>
        <taxon>Ostreobineae</taxon>
        <taxon>Ostreobiaceae</taxon>
        <taxon>Ostreobium</taxon>
    </lineage>
</organism>
<feature type="region of interest" description="Disordered" evidence="1">
    <location>
        <begin position="266"/>
        <end position="286"/>
    </location>
</feature>
<protein>
    <submittedName>
        <fullName evidence="2">Uncharacterized protein</fullName>
    </submittedName>
</protein>
<evidence type="ECO:0000256" key="1">
    <source>
        <dbReference type="SAM" id="MobiDB-lite"/>
    </source>
</evidence>
<evidence type="ECO:0000313" key="2">
    <source>
        <dbReference type="EMBL" id="CAD7697369.1"/>
    </source>
</evidence>
<dbReference type="EMBL" id="CAJHUC010000648">
    <property type="protein sequence ID" value="CAD7697369.1"/>
    <property type="molecule type" value="Genomic_DNA"/>
</dbReference>
<feature type="compositionally biased region" description="Basic and acidic residues" evidence="1">
    <location>
        <begin position="34"/>
        <end position="55"/>
    </location>
</feature>
<evidence type="ECO:0000313" key="3">
    <source>
        <dbReference type="Proteomes" id="UP000708148"/>
    </source>
</evidence>
<sequence length="364" mass="39067">GEASGPSLQAISRDLTGRQERFACTRGEAASLDMETRKRERDSKTLKEAVSSDKASKKRGRKPAASQDGSNPSLKVVSCESWAFGGTGTASACTQVLPSDLSMSQSRGTQAGPSVHERGVQAVPGRASREDLEREGLEQTLIGMRRLLAEGGRDLLKQSEGEVWREGKRLKRLAEGQIRELEGIDMDTMVLYLHSALKFLEAAHTQEQRKDCRGVMFKGTGDLLLHAASHMDGHTKLRPIVKRCAQVLAKRLAAVAFVRHNIMEQRGSAPSKDGAGGSPPPTSPLENGARCVETLLRGVHLIQSTARDLSDLRAVAAASGGAPQGPLELISMVGADAGMGDLTDTLTWAQHAIQGLVRFDEMEG</sequence>